<sequence>MTKRTFKEKKVNSSTMQQGLNALMDVLFKLTKPPHGTNRRNETMQATVDDTESLSMNQYMSPDYLELATQPKTFHPDSTLTSVGEPSLRVFTIPFGYLDASLFSEYEDFDDEDFLIETSYSLDDSYKFTPSEEDEDLFNHLIYKTTVQVDHSLLGLYYESDIHKMVSDSRDIANELENEQKLKSFDETDSYKLTDSGIQHVKNEGMFPKSCKKKTKIQAGRHEMSASITGLKSSRSRTRGGGLQEDSIRRRAKRKRNSKTDNIVHM</sequence>
<proteinExistence type="predicted"/>
<evidence type="ECO:0000313" key="2">
    <source>
        <dbReference type="EMBL" id="CAG8548707.1"/>
    </source>
</evidence>
<reference evidence="2" key="1">
    <citation type="submission" date="2021-06" db="EMBL/GenBank/DDBJ databases">
        <authorList>
            <person name="Kallberg Y."/>
            <person name="Tangrot J."/>
            <person name="Rosling A."/>
        </authorList>
    </citation>
    <scope>NUCLEOTIDE SEQUENCE</scope>
    <source>
        <strain evidence="2">BR232B</strain>
    </source>
</reference>
<organism evidence="2 3">
    <name type="scientific">Paraglomus brasilianum</name>
    <dbReference type="NCBI Taxonomy" id="144538"/>
    <lineage>
        <taxon>Eukaryota</taxon>
        <taxon>Fungi</taxon>
        <taxon>Fungi incertae sedis</taxon>
        <taxon>Mucoromycota</taxon>
        <taxon>Glomeromycotina</taxon>
        <taxon>Glomeromycetes</taxon>
        <taxon>Paraglomerales</taxon>
        <taxon>Paraglomeraceae</taxon>
        <taxon>Paraglomus</taxon>
    </lineage>
</organism>
<gene>
    <name evidence="2" type="ORF">PBRASI_LOCUS4968</name>
</gene>
<protein>
    <submittedName>
        <fullName evidence="2">2257_t:CDS:1</fullName>
    </submittedName>
</protein>
<dbReference type="OrthoDB" id="10438876at2759"/>
<dbReference type="AlphaFoldDB" id="A0A9N9B0E5"/>
<feature type="region of interest" description="Disordered" evidence="1">
    <location>
        <begin position="218"/>
        <end position="266"/>
    </location>
</feature>
<evidence type="ECO:0000256" key="1">
    <source>
        <dbReference type="SAM" id="MobiDB-lite"/>
    </source>
</evidence>
<dbReference type="Proteomes" id="UP000789739">
    <property type="component" value="Unassembled WGS sequence"/>
</dbReference>
<name>A0A9N9B0E5_9GLOM</name>
<evidence type="ECO:0000313" key="3">
    <source>
        <dbReference type="Proteomes" id="UP000789739"/>
    </source>
</evidence>
<comment type="caution">
    <text evidence="2">The sequence shown here is derived from an EMBL/GenBank/DDBJ whole genome shotgun (WGS) entry which is preliminary data.</text>
</comment>
<keyword evidence="3" id="KW-1185">Reference proteome</keyword>
<accession>A0A9N9B0E5</accession>
<dbReference type="EMBL" id="CAJVPI010000544">
    <property type="protein sequence ID" value="CAG8548707.1"/>
    <property type="molecule type" value="Genomic_DNA"/>
</dbReference>